<dbReference type="Proteomes" id="UP001190465">
    <property type="component" value="Chromosome"/>
</dbReference>
<evidence type="ECO:0000313" key="2">
    <source>
        <dbReference type="Proteomes" id="UP001190465"/>
    </source>
</evidence>
<proteinExistence type="predicted"/>
<name>A0ABM9LE78_9MYCO</name>
<keyword evidence="2" id="KW-1185">Reference proteome</keyword>
<reference evidence="1 2" key="1">
    <citation type="submission" date="2023-08" db="EMBL/GenBank/DDBJ databases">
        <authorList>
            <person name="Folkvardsen B D."/>
            <person name="Norman A."/>
        </authorList>
    </citation>
    <scope>NUCLEOTIDE SEQUENCE [LARGE SCALE GENOMIC DNA]</scope>
    <source>
        <strain evidence="1 2">Mu0053</strain>
    </source>
</reference>
<dbReference type="EMBL" id="OY726397">
    <property type="protein sequence ID" value="CAJ1497555.1"/>
    <property type="molecule type" value="Genomic_DNA"/>
</dbReference>
<organism evidence="1 2">
    <name type="scientific">[Mycobacterium] burgundiense</name>
    <dbReference type="NCBI Taxonomy" id="3064286"/>
    <lineage>
        <taxon>Bacteria</taxon>
        <taxon>Bacillati</taxon>
        <taxon>Actinomycetota</taxon>
        <taxon>Actinomycetes</taxon>
        <taxon>Mycobacteriales</taxon>
        <taxon>Mycobacteriaceae</taxon>
        <taxon>Mycolicibacterium</taxon>
    </lineage>
</organism>
<evidence type="ECO:0000313" key="1">
    <source>
        <dbReference type="EMBL" id="CAJ1497555.1"/>
    </source>
</evidence>
<gene>
    <name evidence="1" type="ORF">MU0053_000938</name>
</gene>
<sequence length="445" mass="49661">MVGEVVQAYRLWTQGRSWCDYEVTVDNEFLPAIRSLFPPEWPGGNQEVSPDVELIPEPEGLRSPWGISVRADGRTVGYLDAEDAPAWAGVIRRVIASGFVPTTSSRIGAYEYDGWDGPEFRAWMRIALGKPREALPLNDPPAVPFTMLPRSSIVQVTKEDEHFGELLKFVPAGGYGTLFVTLHEQVSGVRGKPHVEVRIDDRRVGQLTPSMSQRFLPMIRRLQDRGLVAASWGDITGSAVAAEVRIDAVKANEATPTVLDGAPVTVPPLLPEVSDLDRYDLSAMRGRLRPLPLVRPVSAPIPAEPPDGSLVRFVKGRHYNYVAVRRGDRWETTATGDWGSINEVMLWHDLAPKVAKFDIASAWAPVDPHDDPRVRQHLAVVRFTINRRYLAAINISDDETHEGNWYTTISDDAEQQLPFGDNAEWSDITHYGEYVQVVTQWAQLM</sequence>
<protein>
    <submittedName>
        <fullName evidence="1">Uncharacterized protein</fullName>
    </submittedName>
</protein>
<dbReference type="RefSeq" id="WP_308481225.1">
    <property type="nucleotide sequence ID" value="NZ_OY726397.1"/>
</dbReference>
<accession>A0ABM9LE78</accession>